<keyword evidence="1" id="KW-0472">Membrane</keyword>
<proteinExistence type="predicted"/>
<dbReference type="EnsemblMetazoa" id="ISCW009459-RA">
    <property type="protein sequence ID" value="ISCW009459-PA"/>
    <property type="gene ID" value="ISCW009459"/>
</dbReference>
<keyword evidence="1" id="KW-0812">Transmembrane</keyword>
<dbReference type="VEuPathDB" id="VectorBase:ISCP_036406"/>
<evidence type="ECO:0000313" key="2">
    <source>
        <dbReference type="EMBL" id="EEC12856.1"/>
    </source>
</evidence>
<dbReference type="InParanoid" id="B7Q1Y4"/>
<feature type="transmembrane region" description="Helical" evidence="1">
    <location>
        <begin position="140"/>
        <end position="160"/>
    </location>
</feature>
<keyword evidence="4" id="KW-1185">Reference proteome</keyword>
<dbReference type="VEuPathDB" id="VectorBase:ISCW009459"/>
<dbReference type="EMBL" id="ABJB011127310">
    <property type="status" value="NOT_ANNOTATED_CDS"/>
    <property type="molecule type" value="Genomic_DNA"/>
</dbReference>
<dbReference type="AlphaFoldDB" id="B7Q1Y4"/>
<gene>
    <name evidence="3" type="primary">8034679</name>
    <name evidence="2" type="ORF">IscW_ISCW009459</name>
</gene>
<dbReference type="Proteomes" id="UP000001555">
    <property type="component" value="Unassembled WGS sequence"/>
</dbReference>
<keyword evidence="1" id="KW-1133">Transmembrane helix</keyword>
<evidence type="ECO:0000313" key="3">
    <source>
        <dbReference type="EnsemblMetazoa" id="ISCW009459-PA"/>
    </source>
</evidence>
<evidence type="ECO:0000313" key="4">
    <source>
        <dbReference type="Proteomes" id="UP000001555"/>
    </source>
</evidence>
<name>B7Q1Y4_IXOSC</name>
<accession>B7Q1Y4</accession>
<dbReference type="KEGG" id="isc:8034679"/>
<dbReference type="EMBL" id="DS840351">
    <property type="protein sequence ID" value="EEC12856.1"/>
    <property type="molecule type" value="Genomic_DNA"/>
</dbReference>
<sequence>MTKQGPDREAMETACREVTSLLSCTRRLTISGCSEEIKQLELNFQKRSLQVRSLICQDSGHQSLVELNRCVDGEIRQTCEEKVYPQAFEEDVGCRFIRNKMDCWLTATVGCPPSAGSGRDVLENYFLAVLDVRHCYNSGFTPAPVTWFTLGVLASLIYFFP</sequence>
<dbReference type="HOGENOM" id="CLU_1645600_0_0_1"/>
<evidence type="ECO:0000256" key="1">
    <source>
        <dbReference type="SAM" id="Phobius"/>
    </source>
</evidence>
<dbReference type="PaxDb" id="6945-B7Q1Y4"/>
<organism>
    <name type="scientific">Ixodes scapularis</name>
    <name type="common">Black-legged tick</name>
    <name type="synonym">Deer tick</name>
    <dbReference type="NCBI Taxonomy" id="6945"/>
    <lineage>
        <taxon>Eukaryota</taxon>
        <taxon>Metazoa</taxon>
        <taxon>Ecdysozoa</taxon>
        <taxon>Arthropoda</taxon>
        <taxon>Chelicerata</taxon>
        <taxon>Arachnida</taxon>
        <taxon>Acari</taxon>
        <taxon>Parasitiformes</taxon>
        <taxon>Ixodida</taxon>
        <taxon>Ixodoidea</taxon>
        <taxon>Ixodidae</taxon>
        <taxon>Ixodinae</taxon>
        <taxon>Ixodes</taxon>
    </lineage>
</organism>
<protein>
    <submittedName>
        <fullName evidence="2 3">Uncharacterized protein</fullName>
    </submittedName>
</protein>
<reference evidence="3" key="2">
    <citation type="submission" date="2020-05" db="UniProtKB">
        <authorList>
            <consortium name="EnsemblMetazoa"/>
        </authorList>
    </citation>
    <scope>IDENTIFICATION</scope>
    <source>
        <strain evidence="3">wikel</strain>
    </source>
</reference>
<dbReference type="VEuPathDB" id="VectorBase:ISCI009459"/>
<reference evidence="2 4" key="1">
    <citation type="submission" date="2008-03" db="EMBL/GenBank/DDBJ databases">
        <title>Annotation of Ixodes scapularis.</title>
        <authorList>
            <consortium name="Ixodes scapularis Genome Project Consortium"/>
            <person name="Caler E."/>
            <person name="Hannick L.I."/>
            <person name="Bidwell S."/>
            <person name="Joardar V."/>
            <person name="Thiagarajan M."/>
            <person name="Amedeo P."/>
            <person name="Galinsky K.J."/>
            <person name="Schobel S."/>
            <person name="Inman J."/>
            <person name="Hostetler J."/>
            <person name="Miller J."/>
            <person name="Hammond M."/>
            <person name="Megy K."/>
            <person name="Lawson D."/>
            <person name="Kodira C."/>
            <person name="Sutton G."/>
            <person name="Meyer J."/>
            <person name="Hill C.A."/>
            <person name="Birren B."/>
            <person name="Nene V."/>
            <person name="Collins F."/>
            <person name="Alarcon-Chaidez F."/>
            <person name="Wikel S."/>
            <person name="Strausberg R."/>
        </authorList>
    </citation>
    <scope>NUCLEOTIDE SEQUENCE [LARGE SCALE GENOMIC DNA]</scope>
    <source>
        <strain evidence="4">Wikel</strain>
        <strain evidence="2">Wikel colony</strain>
    </source>
</reference>